<comment type="caution">
    <text evidence="3">The sequence shown here is derived from an EMBL/GenBank/DDBJ whole genome shotgun (WGS) entry which is preliminary data.</text>
</comment>
<feature type="transmembrane region" description="Helical" evidence="2">
    <location>
        <begin position="47"/>
        <end position="69"/>
    </location>
</feature>
<keyword evidence="2" id="KW-1133">Transmembrane helix</keyword>
<sequence>MPVATTSACCEEPDRNSDTQVVDGKSNHYGLPTLTVETRPLRSQAELVSRITVGLILALRCIVGVHLTMGPKGALNAYYSIIFHCYALRFSGNRLHSMLRLKCTFLDFFDMKP</sequence>
<gene>
    <name evidence="3" type="ORF">T05_8078</name>
</gene>
<keyword evidence="4" id="KW-1185">Reference proteome</keyword>
<evidence type="ECO:0000313" key="4">
    <source>
        <dbReference type="Proteomes" id="UP000055048"/>
    </source>
</evidence>
<protein>
    <submittedName>
        <fullName evidence="3">Uncharacterized protein</fullName>
    </submittedName>
</protein>
<dbReference type="Proteomes" id="UP000055048">
    <property type="component" value="Unassembled WGS sequence"/>
</dbReference>
<keyword evidence="2" id="KW-0472">Membrane</keyword>
<evidence type="ECO:0000256" key="2">
    <source>
        <dbReference type="SAM" id="Phobius"/>
    </source>
</evidence>
<dbReference type="EMBL" id="JYDJ01000618">
    <property type="protein sequence ID" value="KRX34161.1"/>
    <property type="molecule type" value="Genomic_DNA"/>
</dbReference>
<evidence type="ECO:0000313" key="3">
    <source>
        <dbReference type="EMBL" id="KRX34161.1"/>
    </source>
</evidence>
<organism evidence="3 4">
    <name type="scientific">Trichinella murrelli</name>
    <dbReference type="NCBI Taxonomy" id="144512"/>
    <lineage>
        <taxon>Eukaryota</taxon>
        <taxon>Metazoa</taxon>
        <taxon>Ecdysozoa</taxon>
        <taxon>Nematoda</taxon>
        <taxon>Enoplea</taxon>
        <taxon>Dorylaimia</taxon>
        <taxon>Trichinellida</taxon>
        <taxon>Trichinellidae</taxon>
        <taxon>Trichinella</taxon>
    </lineage>
</organism>
<proteinExistence type="predicted"/>
<reference evidence="3 4" key="1">
    <citation type="submission" date="2015-01" db="EMBL/GenBank/DDBJ databases">
        <title>Evolution of Trichinella species and genotypes.</title>
        <authorList>
            <person name="Korhonen P.K."/>
            <person name="Edoardo P."/>
            <person name="Giuseppe L.R."/>
            <person name="Gasser R.B."/>
        </authorList>
    </citation>
    <scope>NUCLEOTIDE SEQUENCE [LARGE SCALE GENOMIC DNA]</scope>
    <source>
        <strain evidence="3">ISS417</strain>
    </source>
</reference>
<name>A0A0V0T588_9BILA</name>
<accession>A0A0V0T588</accession>
<dbReference type="AlphaFoldDB" id="A0A0V0T588"/>
<evidence type="ECO:0000256" key="1">
    <source>
        <dbReference type="SAM" id="MobiDB-lite"/>
    </source>
</evidence>
<feature type="region of interest" description="Disordered" evidence="1">
    <location>
        <begin position="1"/>
        <end position="24"/>
    </location>
</feature>
<keyword evidence="2" id="KW-0812">Transmembrane</keyword>